<proteinExistence type="predicted"/>
<organism evidence="1 2">
    <name type="scientific">Obba rivulosa</name>
    <dbReference type="NCBI Taxonomy" id="1052685"/>
    <lineage>
        <taxon>Eukaryota</taxon>
        <taxon>Fungi</taxon>
        <taxon>Dikarya</taxon>
        <taxon>Basidiomycota</taxon>
        <taxon>Agaricomycotina</taxon>
        <taxon>Agaricomycetes</taxon>
        <taxon>Polyporales</taxon>
        <taxon>Gelatoporiaceae</taxon>
        <taxon>Obba</taxon>
    </lineage>
</organism>
<dbReference type="EMBL" id="KV722478">
    <property type="protein sequence ID" value="OCH87631.1"/>
    <property type="molecule type" value="Genomic_DNA"/>
</dbReference>
<accession>A0A8E2AMX4</accession>
<keyword evidence="2" id="KW-1185">Reference proteome</keyword>
<dbReference type="Proteomes" id="UP000250043">
    <property type="component" value="Unassembled WGS sequence"/>
</dbReference>
<reference evidence="1 2" key="1">
    <citation type="submission" date="2016-07" db="EMBL/GenBank/DDBJ databases">
        <title>Draft genome of the white-rot fungus Obba rivulosa 3A-2.</title>
        <authorList>
            <consortium name="DOE Joint Genome Institute"/>
            <person name="Miettinen O."/>
            <person name="Riley R."/>
            <person name="Acob R."/>
            <person name="Barry K."/>
            <person name="Cullen D."/>
            <person name="De Vries R."/>
            <person name="Hainaut M."/>
            <person name="Hatakka A."/>
            <person name="Henrissat B."/>
            <person name="Hilden K."/>
            <person name="Kuo R."/>
            <person name="Labutti K."/>
            <person name="Lipzen A."/>
            <person name="Makela M.R."/>
            <person name="Sandor L."/>
            <person name="Spatafora J.W."/>
            <person name="Grigoriev I.V."/>
            <person name="Hibbett D.S."/>
        </authorList>
    </citation>
    <scope>NUCLEOTIDE SEQUENCE [LARGE SCALE GENOMIC DNA]</scope>
    <source>
        <strain evidence="1 2">3A-2</strain>
    </source>
</reference>
<sequence length="111" mass="12356">MAPMCQRMEGKGKTIRTARCSNMRLPMVISLSIGKSQFPRRAMVRHILLTAEPKIDVTEVRPRPPQIPGTPITKVPVEIWCAILEAVDDMSDLLALSSTCIILATRFHIMG</sequence>
<protein>
    <recommendedName>
        <fullName evidence="3">F-box domain-containing protein</fullName>
    </recommendedName>
</protein>
<name>A0A8E2AMX4_9APHY</name>
<evidence type="ECO:0000313" key="1">
    <source>
        <dbReference type="EMBL" id="OCH87631.1"/>
    </source>
</evidence>
<dbReference type="AlphaFoldDB" id="A0A8E2AMX4"/>
<evidence type="ECO:0000313" key="2">
    <source>
        <dbReference type="Proteomes" id="UP000250043"/>
    </source>
</evidence>
<evidence type="ECO:0008006" key="3">
    <source>
        <dbReference type="Google" id="ProtNLM"/>
    </source>
</evidence>
<gene>
    <name evidence="1" type="ORF">OBBRIDRAFT_138847</name>
</gene>